<feature type="non-terminal residue" evidence="1">
    <location>
        <position position="1"/>
    </location>
</feature>
<comment type="caution">
    <text evidence="1">The sequence shown here is derived from an EMBL/GenBank/DDBJ whole genome shotgun (WGS) entry which is preliminary data.</text>
</comment>
<sequence length="96" mass="10518">PRRPPEARRRRAAAERLAAEAAREPVAQALVLVGEPSRVGAQLQEFRACSVRVDVVRDGLAHVAPCLAPAAHVVLLIDRRELRLGFTLQNPSRGIR</sequence>
<dbReference type="AlphaFoldDB" id="A0A8J2S9Z4"/>
<gene>
    <name evidence="1" type="ORF">PECAL_1P28670</name>
</gene>
<organism evidence="1 2">
    <name type="scientific">Pelagomonas calceolata</name>
    <dbReference type="NCBI Taxonomy" id="35677"/>
    <lineage>
        <taxon>Eukaryota</taxon>
        <taxon>Sar</taxon>
        <taxon>Stramenopiles</taxon>
        <taxon>Ochrophyta</taxon>
        <taxon>Pelagophyceae</taxon>
        <taxon>Pelagomonadales</taxon>
        <taxon>Pelagomonadaceae</taxon>
        <taxon>Pelagomonas</taxon>
    </lineage>
</organism>
<proteinExistence type="predicted"/>
<name>A0A8J2S9Z4_9STRA</name>
<accession>A0A8J2S9Z4</accession>
<evidence type="ECO:0000313" key="2">
    <source>
        <dbReference type="Proteomes" id="UP000789595"/>
    </source>
</evidence>
<dbReference type="EMBL" id="CAKKNE010000001">
    <property type="protein sequence ID" value="CAH0366378.1"/>
    <property type="molecule type" value="Genomic_DNA"/>
</dbReference>
<protein>
    <submittedName>
        <fullName evidence="1">Uncharacterized protein</fullName>
    </submittedName>
</protein>
<keyword evidence="2" id="KW-1185">Reference proteome</keyword>
<reference evidence="1" key="1">
    <citation type="submission" date="2021-11" db="EMBL/GenBank/DDBJ databases">
        <authorList>
            <consortium name="Genoscope - CEA"/>
            <person name="William W."/>
        </authorList>
    </citation>
    <scope>NUCLEOTIDE SEQUENCE</scope>
</reference>
<evidence type="ECO:0000313" key="1">
    <source>
        <dbReference type="EMBL" id="CAH0366378.1"/>
    </source>
</evidence>
<dbReference type="Proteomes" id="UP000789595">
    <property type="component" value="Unassembled WGS sequence"/>
</dbReference>